<evidence type="ECO:0000313" key="5">
    <source>
        <dbReference type="Proteomes" id="UP000317180"/>
    </source>
</evidence>
<accession>A0A3M8AJF3</accession>
<comment type="caution">
    <text evidence="3">The sequence shown here is derived from an EMBL/GenBank/DDBJ whole genome shotgun (WGS) entry which is preliminary data.</text>
</comment>
<dbReference type="Pfam" id="PF14005">
    <property type="entry name" value="YpjP"/>
    <property type="match status" value="1"/>
</dbReference>
<evidence type="ECO:0000313" key="2">
    <source>
        <dbReference type="EMBL" id="GED28407.1"/>
    </source>
</evidence>
<dbReference type="OrthoDB" id="2435352at2"/>
<dbReference type="EMBL" id="RHHN01000067">
    <property type="protein sequence ID" value="RNB50717.1"/>
    <property type="molecule type" value="Genomic_DNA"/>
</dbReference>
<dbReference type="PROSITE" id="PS51257">
    <property type="entry name" value="PROKAR_LIPOPROTEIN"/>
    <property type="match status" value="1"/>
</dbReference>
<dbReference type="Proteomes" id="UP000317180">
    <property type="component" value="Unassembled WGS sequence"/>
</dbReference>
<evidence type="ECO:0000313" key="3">
    <source>
        <dbReference type="EMBL" id="RNB50717.1"/>
    </source>
</evidence>
<reference evidence="3 4" key="1">
    <citation type="submission" date="2018-10" db="EMBL/GenBank/DDBJ databases">
        <title>Phylogenomics of Brevibacillus.</title>
        <authorList>
            <person name="Dunlap C."/>
        </authorList>
    </citation>
    <scope>NUCLEOTIDE SEQUENCE [LARGE SCALE GENOMIC DNA]</scope>
    <source>
        <strain evidence="3 4">NRRL NRS 1219</strain>
    </source>
</reference>
<name>A0A3M8AJF3_9BACL</name>
<dbReference type="EMBL" id="BJOD01000071">
    <property type="protein sequence ID" value="GED28407.1"/>
    <property type="molecule type" value="Genomic_DNA"/>
</dbReference>
<evidence type="ECO:0000256" key="1">
    <source>
        <dbReference type="SAM" id="SignalP"/>
    </source>
</evidence>
<organism evidence="3 4">
    <name type="scientific">Brevibacillus agri</name>
    <dbReference type="NCBI Taxonomy" id="51101"/>
    <lineage>
        <taxon>Bacteria</taxon>
        <taxon>Bacillati</taxon>
        <taxon>Bacillota</taxon>
        <taxon>Bacilli</taxon>
        <taxon>Bacillales</taxon>
        <taxon>Paenibacillaceae</taxon>
        <taxon>Brevibacillus</taxon>
    </lineage>
</organism>
<gene>
    <name evidence="2" type="ORF">BAG01nite_45090</name>
    <name evidence="3" type="ORF">EB820_21050</name>
</gene>
<feature type="signal peptide" evidence="1">
    <location>
        <begin position="1"/>
        <end position="27"/>
    </location>
</feature>
<protein>
    <submittedName>
        <fullName evidence="3">Uncharacterized protein</fullName>
    </submittedName>
</protein>
<dbReference type="RefSeq" id="WP_005833716.1">
    <property type="nucleotide sequence ID" value="NZ_BJOD01000071.1"/>
</dbReference>
<reference evidence="2 5" key="2">
    <citation type="submission" date="2019-06" db="EMBL/GenBank/DDBJ databases">
        <title>Whole genome shotgun sequence of Brevibacillus agri NBRC 15538.</title>
        <authorList>
            <person name="Hosoyama A."/>
            <person name="Uohara A."/>
            <person name="Ohji S."/>
            <person name="Ichikawa N."/>
        </authorList>
    </citation>
    <scope>NUCLEOTIDE SEQUENCE [LARGE SCALE GENOMIC DNA]</scope>
    <source>
        <strain evidence="2 5">NBRC 15538</strain>
    </source>
</reference>
<dbReference type="InterPro" id="IPR025616">
    <property type="entry name" value="YpjP"/>
</dbReference>
<keyword evidence="1" id="KW-0732">Signal</keyword>
<proteinExistence type="predicted"/>
<evidence type="ECO:0000313" key="4">
    <source>
        <dbReference type="Proteomes" id="UP000276178"/>
    </source>
</evidence>
<sequence>MFKKITALLLAIAVFTGCVGISEVASAKEFKTQSSPVVDSKNKVELKSNKEKRVAPIVARIIVSAAGYAVKKLGKKVADDVWPVVKRKLDDLLEKAEDISIKGPGGGERVFAIFDKNKEIFRLDAKLLKKPDGYYLWVHYHITPDMSEHHDIAEIYMGKNKPAGW</sequence>
<dbReference type="Proteomes" id="UP000276178">
    <property type="component" value="Unassembled WGS sequence"/>
</dbReference>
<dbReference type="GeneID" id="82809071"/>
<dbReference type="AlphaFoldDB" id="A0A3M8AJF3"/>
<feature type="chain" id="PRO_5017972996" evidence="1">
    <location>
        <begin position="28"/>
        <end position="165"/>
    </location>
</feature>
<keyword evidence="5" id="KW-1185">Reference proteome</keyword>